<proteinExistence type="predicted"/>
<feature type="domain" description="DUF7950" evidence="1">
    <location>
        <begin position="207"/>
        <end position="356"/>
    </location>
</feature>
<evidence type="ECO:0000313" key="3">
    <source>
        <dbReference type="Proteomes" id="UP000652761"/>
    </source>
</evidence>
<dbReference type="AlphaFoldDB" id="A0A843WR96"/>
<dbReference type="OrthoDB" id="1922150at2759"/>
<reference evidence="2" key="1">
    <citation type="submission" date="2017-07" db="EMBL/GenBank/DDBJ databases">
        <title>Taro Niue Genome Assembly and Annotation.</title>
        <authorList>
            <person name="Atibalentja N."/>
            <person name="Keating K."/>
            <person name="Fields C.J."/>
        </authorList>
    </citation>
    <scope>NUCLEOTIDE SEQUENCE</scope>
    <source>
        <strain evidence="2">Niue_2</strain>
        <tissue evidence="2">Leaf</tissue>
    </source>
</reference>
<dbReference type="EMBL" id="NMUH01003977">
    <property type="protein sequence ID" value="MQM07881.1"/>
    <property type="molecule type" value="Genomic_DNA"/>
</dbReference>
<name>A0A843WR96_COLES</name>
<evidence type="ECO:0000259" key="1">
    <source>
        <dbReference type="Pfam" id="PF25821"/>
    </source>
</evidence>
<keyword evidence="3" id="KW-1185">Reference proteome</keyword>
<gene>
    <name evidence="2" type="ORF">Taro_040727</name>
</gene>
<sequence length="363" mass="38522">MMHSIDMARTHEILARYRPIAPKPALPPQSAAGSACGLDGASPITPEKLATLHQLPPRVSRSRKRGRAGCSCVVSQKRPKTYVPVLPSPDVSLPLLASKTAQLGLSVQGPAQGFPVLPLAGSPYQGKMEKPVETGADLLTLSLVPFSSSASSLAGPMLKTEANKEVKETTLDLNSDPEATPSEGNLTLALPTKPQVIVPQPVRPVGSSISVGCISEGKVEAASATHLPTKKPEEVEEEVESEVLPAVVSDSKNRVRLANTAYKEMVGQPECSWLDFMVGNGAGVRSKAGSRRINGEVMLDLSGSAVPTSSNGFSCRVTIEWACNGRRTFVKAPCDVSKLVCDSKDYLFAWRFHTEAPDADCKA</sequence>
<evidence type="ECO:0000313" key="2">
    <source>
        <dbReference type="EMBL" id="MQM07881.1"/>
    </source>
</evidence>
<dbReference type="Proteomes" id="UP000652761">
    <property type="component" value="Unassembled WGS sequence"/>
</dbReference>
<protein>
    <recommendedName>
        <fullName evidence="1">DUF7950 domain-containing protein</fullName>
    </recommendedName>
</protein>
<comment type="caution">
    <text evidence="2">The sequence shown here is derived from an EMBL/GenBank/DDBJ whole genome shotgun (WGS) entry which is preliminary data.</text>
</comment>
<dbReference type="PANTHER" id="PTHR33595:SF3">
    <property type="entry name" value="PAS DOMAIN-CONTAINING PROTEIN"/>
    <property type="match status" value="1"/>
</dbReference>
<dbReference type="Pfam" id="PF25821">
    <property type="entry name" value="DUF7950"/>
    <property type="match status" value="1"/>
</dbReference>
<dbReference type="PANTHER" id="PTHR33595">
    <property type="entry name" value="VON WILLEBRAND FACTOR A DOMAIN PROTEIN"/>
    <property type="match status" value="1"/>
</dbReference>
<organism evidence="2 3">
    <name type="scientific">Colocasia esculenta</name>
    <name type="common">Wild taro</name>
    <name type="synonym">Arum esculentum</name>
    <dbReference type="NCBI Taxonomy" id="4460"/>
    <lineage>
        <taxon>Eukaryota</taxon>
        <taxon>Viridiplantae</taxon>
        <taxon>Streptophyta</taxon>
        <taxon>Embryophyta</taxon>
        <taxon>Tracheophyta</taxon>
        <taxon>Spermatophyta</taxon>
        <taxon>Magnoliopsida</taxon>
        <taxon>Liliopsida</taxon>
        <taxon>Araceae</taxon>
        <taxon>Aroideae</taxon>
        <taxon>Colocasieae</taxon>
        <taxon>Colocasia</taxon>
    </lineage>
</organism>
<accession>A0A843WR96</accession>
<dbReference type="InterPro" id="IPR057710">
    <property type="entry name" value="DUF7950"/>
</dbReference>